<sequence length="237" mass="27251">MKIKITGFLFFYCFFQTCFSQNIKGKVVSNGLPVQEVEVINISSKDVVKTNTEGAFEIKATTSNWITFYHKEYDIVKVYVDSLFDFNKSLEIEFFQKSTTIEEVIVEKQQPFLKGLKTGMPLIPNNKPSVAFNDGSIPNGMNFMAIGKLIVGLFKSKDTTPYKPKEPVQFRTFTAQSYTNDFLISSLKIKPEEIEEFLNFCSFDPNSKEAVENSDKMTLLQFLITKSEEYKKIYQKE</sequence>
<organism evidence="1 2">
    <name type="scientific">Flavobacterium difficile</name>
    <dbReference type="NCBI Taxonomy" id="2709659"/>
    <lineage>
        <taxon>Bacteria</taxon>
        <taxon>Pseudomonadati</taxon>
        <taxon>Bacteroidota</taxon>
        <taxon>Flavobacteriia</taxon>
        <taxon>Flavobacteriales</taxon>
        <taxon>Flavobacteriaceae</taxon>
        <taxon>Flavobacterium</taxon>
    </lineage>
</organism>
<keyword evidence="2" id="KW-1185">Reference proteome</keyword>
<comment type="caution">
    <text evidence="1">The sequence shown here is derived from an EMBL/GenBank/DDBJ whole genome shotgun (WGS) entry which is preliminary data.</text>
</comment>
<dbReference type="Proteomes" id="UP000800984">
    <property type="component" value="Unassembled WGS sequence"/>
</dbReference>
<accession>A0ABX0I3E5</accession>
<dbReference type="EMBL" id="JAAJBT010000003">
    <property type="protein sequence ID" value="NHM01710.1"/>
    <property type="molecule type" value="Genomic_DNA"/>
</dbReference>
<gene>
    <name evidence="1" type="ORF">G4D72_06260</name>
</gene>
<dbReference type="InterPro" id="IPR008969">
    <property type="entry name" value="CarboxyPept-like_regulatory"/>
</dbReference>
<evidence type="ECO:0000313" key="2">
    <source>
        <dbReference type="Proteomes" id="UP000800984"/>
    </source>
</evidence>
<reference evidence="1 2" key="1">
    <citation type="submission" date="2020-02" db="EMBL/GenBank/DDBJ databases">
        <authorList>
            <person name="Chen W.-M."/>
        </authorList>
    </citation>
    <scope>NUCLEOTIDE SEQUENCE [LARGE SCALE GENOMIC DNA]</scope>
    <source>
        <strain evidence="1 2">KDG-16</strain>
    </source>
</reference>
<dbReference type="RefSeq" id="WP_166076802.1">
    <property type="nucleotide sequence ID" value="NZ_JAAJBT010000003.1"/>
</dbReference>
<proteinExistence type="predicted"/>
<protein>
    <submittedName>
        <fullName evidence="1">Uncharacterized protein</fullName>
    </submittedName>
</protein>
<evidence type="ECO:0000313" key="1">
    <source>
        <dbReference type="EMBL" id="NHM01710.1"/>
    </source>
</evidence>
<dbReference type="SUPFAM" id="SSF49464">
    <property type="entry name" value="Carboxypeptidase regulatory domain-like"/>
    <property type="match status" value="1"/>
</dbReference>
<name>A0ABX0I3E5_9FLAO</name>